<gene>
    <name evidence="2" type="ORF">KR50_03000</name>
</gene>
<protein>
    <recommendedName>
        <fullName evidence="1">Microcin J25-processing protein McjB C-terminal domain-containing protein</fullName>
    </recommendedName>
</protein>
<dbReference type="NCBIfam" id="NF033537">
    <property type="entry name" value="lasso_biosyn_B2"/>
    <property type="match status" value="1"/>
</dbReference>
<comment type="caution">
    <text evidence="2">The sequence shown here is derived from an EMBL/GenBank/DDBJ whole genome shotgun (WGS) entry which is preliminary data.</text>
</comment>
<keyword evidence="3" id="KW-1185">Reference proteome</keyword>
<dbReference type="Proteomes" id="UP000031972">
    <property type="component" value="Unassembled WGS sequence"/>
</dbReference>
<organism evidence="2 3">
    <name type="scientific">Jeotgalibacillus campisalis</name>
    <dbReference type="NCBI Taxonomy" id="220754"/>
    <lineage>
        <taxon>Bacteria</taxon>
        <taxon>Bacillati</taxon>
        <taxon>Bacillota</taxon>
        <taxon>Bacilli</taxon>
        <taxon>Bacillales</taxon>
        <taxon>Caryophanaceae</taxon>
        <taxon>Jeotgalibacillus</taxon>
    </lineage>
</organism>
<proteinExistence type="predicted"/>
<dbReference type="AlphaFoldDB" id="A0A0C2W8Q2"/>
<dbReference type="RefSeq" id="WP_052476654.1">
    <property type="nucleotide sequence ID" value="NZ_JXRR01000001.1"/>
</dbReference>
<name>A0A0C2W8Q2_9BACL</name>
<evidence type="ECO:0000259" key="1">
    <source>
        <dbReference type="Pfam" id="PF13471"/>
    </source>
</evidence>
<dbReference type="Pfam" id="PF13471">
    <property type="entry name" value="Transglut_core3"/>
    <property type="match status" value="1"/>
</dbReference>
<reference evidence="2 3" key="1">
    <citation type="submission" date="2015-01" db="EMBL/GenBank/DDBJ databases">
        <title>Jeotgalibacillus campisalis genome sequencing.</title>
        <authorList>
            <person name="Goh K.M."/>
            <person name="Chan K.-G."/>
            <person name="Yaakop A.S."/>
            <person name="Ee R."/>
            <person name="Gan H.M."/>
            <person name="Chan C.S."/>
        </authorList>
    </citation>
    <scope>NUCLEOTIDE SEQUENCE [LARGE SCALE GENOMIC DNA]</scope>
    <source>
        <strain evidence="2 3">SF-57</strain>
    </source>
</reference>
<dbReference type="InterPro" id="IPR053521">
    <property type="entry name" value="McjB-like"/>
</dbReference>
<evidence type="ECO:0000313" key="2">
    <source>
        <dbReference type="EMBL" id="KIL52971.1"/>
    </source>
</evidence>
<feature type="domain" description="Microcin J25-processing protein McjB C-terminal" evidence="1">
    <location>
        <begin position="68"/>
        <end position="153"/>
    </location>
</feature>
<dbReference type="InterPro" id="IPR032708">
    <property type="entry name" value="McjB_C"/>
</dbReference>
<accession>A0A0C2W8Q2</accession>
<dbReference type="EMBL" id="JXRR01000001">
    <property type="protein sequence ID" value="KIL52971.1"/>
    <property type="molecule type" value="Genomic_DNA"/>
</dbReference>
<dbReference type="PATRIC" id="fig|220754.4.peg.306"/>
<sequence>MSVWTHELKKGASLINKVKAFFSLSKEMKGLLVETYIQLAKARVAKSKPFSQIAPSLGEHMMETTYEPEPGNKRVLASVSQSVNLMSKYTFWESQCLVKAIAAMRMLEKRNIESTLYLGTGRDEHGKLAAHAWLRSGPYYITGSEGMEKYTVVGKFAKKIPGKDGENK</sequence>
<dbReference type="OrthoDB" id="9812122at2"/>
<evidence type="ECO:0000313" key="3">
    <source>
        <dbReference type="Proteomes" id="UP000031972"/>
    </source>
</evidence>